<feature type="region of interest" description="Disordered" evidence="4">
    <location>
        <begin position="1"/>
        <end position="22"/>
    </location>
</feature>
<name>A0A811NZM3_9POAL</name>
<keyword evidence="3" id="KW-0804">Transcription</keyword>
<dbReference type="PANTHER" id="PTHR46412:SF6">
    <property type="entry name" value="TRANSCRIPTION FACTOR BIM2"/>
    <property type="match status" value="1"/>
</dbReference>
<organism evidence="6 7">
    <name type="scientific">Miscanthus lutarioriparius</name>
    <dbReference type="NCBI Taxonomy" id="422564"/>
    <lineage>
        <taxon>Eukaryota</taxon>
        <taxon>Viridiplantae</taxon>
        <taxon>Streptophyta</taxon>
        <taxon>Embryophyta</taxon>
        <taxon>Tracheophyta</taxon>
        <taxon>Spermatophyta</taxon>
        <taxon>Magnoliopsida</taxon>
        <taxon>Liliopsida</taxon>
        <taxon>Poales</taxon>
        <taxon>Poaceae</taxon>
        <taxon>PACMAD clade</taxon>
        <taxon>Panicoideae</taxon>
        <taxon>Andropogonodae</taxon>
        <taxon>Andropogoneae</taxon>
        <taxon>Saccharinae</taxon>
        <taxon>Miscanthus</taxon>
    </lineage>
</organism>
<dbReference type="GO" id="GO:0006351">
    <property type="term" value="P:DNA-templated transcription"/>
    <property type="evidence" value="ECO:0007669"/>
    <property type="project" value="InterPro"/>
</dbReference>
<comment type="similarity">
    <text evidence="1">Belongs to the bHLH protein family.</text>
</comment>
<feature type="region of interest" description="Disordered" evidence="4">
    <location>
        <begin position="262"/>
        <end position="293"/>
    </location>
</feature>
<evidence type="ECO:0000256" key="2">
    <source>
        <dbReference type="ARBA" id="ARBA00023015"/>
    </source>
</evidence>
<feature type="compositionally biased region" description="Basic and acidic residues" evidence="4">
    <location>
        <begin position="93"/>
        <end position="102"/>
    </location>
</feature>
<feature type="compositionally biased region" description="Basic and acidic residues" evidence="4">
    <location>
        <begin position="274"/>
        <end position="293"/>
    </location>
</feature>
<comment type="caution">
    <text evidence="6">The sequence shown here is derived from an EMBL/GenBank/DDBJ whole genome shotgun (WGS) entry which is preliminary data.</text>
</comment>
<dbReference type="CDD" id="cd11453">
    <property type="entry name" value="bHLH_AtBIM_like"/>
    <property type="match status" value="1"/>
</dbReference>
<dbReference type="PROSITE" id="PS50888">
    <property type="entry name" value="BHLH"/>
    <property type="match status" value="1"/>
</dbReference>
<dbReference type="Gene3D" id="4.10.280.10">
    <property type="entry name" value="Helix-loop-helix DNA-binding domain"/>
    <property type="match status" value="1"/>
</dbReference>
<evidence type="ECO:0000313" key="7">
    <source>
        <dbReference type="Proteomes" id="UP000604825"/>
    </source>
</evidence>
<sequence>MTAAAVAQLAPQPLPCSPSCSDPQRRTAAWAGPAARTRCPATTSTPAAATFILISAAKHGVPPDLTVRVDRKAGSCSDGGTDQRPNTPRSKHSATEQRRRSKINDRFQILRELLPHNDQKRDKATFLLEVIEYIRFLQEKVQKYEATFPEWNQENAKMLPWSNMYFRSFWKNAQSKGQIPGDSLLDPSHFMRNGSSPGSNLTGKLDDNHNIVTSAAASGAQDQAETDHMASGCYRSADTPANITNNAISQSQPQWTALWIRPSPVNNPSSDLDALEKNESTGRAEKGRGSEEQIDRVADAARSAARIRDIPVRRSRLRAPSSPIRLTGTAVPLSAPSCLSHCRRFAWPSKPLPSASTADSLEAARRYLHSPGTARRRRRLKLLAPRSEAGLGLGPESGLGIWGWLKSRVVAWCRWGLTEVKSALYVDFGGPSLGWT</sequence>
<dbReference type="GO" id="GO:0046983">
    <property type="term" value="F:protein dimerization activity"/>
    <property type="evidence" value="ECO:0007669"/>
    <property type="project" value="InterPro"/>
</dbReference>
<dbReference type="InterPro" id="IPR036638">
    <property type="entry name" value="HLH_DNA-bd_sf"/>
</dbReference>
<dbReference type="Proteomes" id="UP000604825">
    <property type="component" value="Unassembled WGS sequence"/>
</dbReference>
<protein>
    <recommendedName>
        <fullName evidence="5">BHLH domain-containing protein</fullName>
    </recommendedName>
</protein>
<keyword evidence="2" id="KW-0805">Transcription regulation</keyword>
<proteinExistence type="inferred from homology"/>
<reference evidence="6" key="1">
    <citation type="submission" date="2020-10" db="EMBL/GenBank/DDBJ databases">
        <authorList>
            <person name="Han B."/>
            <person name="Lu T."/>
            <person name="Zhao Q."/>
            <person name="Huang X."/>
            <person name="Zhao Y."/>
        </authorList>
    </citation>
    <scope>NUCLEOTIDE SEQUENCE</scope>
</reference>
<evidence type="ECO:0000256" key="3">
    <source>
        <dbReference type="ARBA" id="ARBA00023163"/>
    </source>
</evidence>
<dbReference type="InterPro" id="IPR044295">
    <property type="entry name" value="BIM1/2/3"/>
</dbReference>
<evidence type="ECO:0000256" key="4">
    <source>
        <dbReference type="SAM" id="MobiDB-lite"/>
    </source>
</evidence>
<feature type="compositionally biased region" description="Polar residues" evidence="4">
    <location>
        <begin position="78"/>
        <end position="88"/>
    </location>
</feature>
<dbReference type="SMART" id="SM00353">
    <property type="entry name" value="HLH"/>
    <property type="match status" value="1"/>
</dbReference>
<dbReference type="InterPro" id="IPR011598">
    <property type="entry name" value="bHLH_dom"/>
</dbReference>
<keyword evidence="7" id="KW-1185">Reference proteome</keyword>
<dbReference type="GO" id="GO:0003700">
    <property type="term" value="F:DNA-binding transcription factor activity"/>
    <property type="evidence" value="ECO:0007669"/>
    <property type="project" value="InterPro"/>
</dbReference>
<dbReference type="Pfam" id="PF00010">
    <property type="entry name" value="HLH"/>
    <property type="match status" value="1"/>
</dbReference>
<dbReference type="PANTHER" id="PTHR46412">
    <property type="entry name" value="BES1-INTERACTING MYC-LIKE PROTEIN"/>
    <property type="match status" value="1"/>
</dbReference>
<accession>A0A811NZM3</accession>
<dbReference type="SUPFAM" id="SSF47459">
    <property type="entry name" value="HLH, helix-loop-helix DNA-binding domain"/>
    <property type="match status" value="1"/>
</dbReference>
<dbReference type="OrthoDB" id="690068at2759"/>
<evidence type="ECO:0000259" key="5">
    <source>
        <dbReference type="PROSITE" id="PS50888"/>
    </source>
</evidence>
<feature type="region of interest" description="Disordered" evidence="4">
    <location>
        <begin position="68"/>
        <end position="102"/>
    </location>
</feature>
<evidence type="ECO:0000313" key="6">
    <source>
        <dbReference type="EMBL" id="CAD6232459.1"/>
    </source>
</evidence>
<evidence type="ECO:0000256" key="1">
    <source>
        <dbReference type="ARBA" id="ARBA00005510"/>
    </source>
</evidence>
<feature type="domain" description="BHLH" evidence="5">
    <location>
        <begin position="87"/>
        <end position="137"/>
    </location>
</feature>
<dbReference type="AlphaFoldDB" id="A0A811NZM3"/>
<gene>
    <name evidence="6" type="ORF">NCGR_LOCUS22144</name>
</gene>
<dbReference type="EMBL" id="CAJGYO010000005">
    <property type="protein sequence ID" value="CAD6232459.1"/>
    <property type="molecule type" value="Genomic_DNA"/>
</dbReference>
<feature type="compositionally biased region" description="Low complexity" evidence="4">
    <location>
        <begin position="1"/>
        <end position="11"/>
    </location>
</feature>